<comment type="caution">
    <text evidence="6">The sequence shown here is derived from an EMBL/GenBank/DDBJ whole genome shotgun (WGS) entry which is preliminary data.</text>
</comment>
<dbReference type="InterPro" id="IPR006879">
    <property type="entry name" value="YdjC-like"/>
</dbReference>
<proteinExistence type="predicted"/>
<protein>
    <submittedName>
        <fullName evidence="6">Hopanoid biosynthesis-associated protein HpnK</fullName>
    </submittedName>
</protein>
<dbReference type="SUPFAM" id="SSF88713">
    <property type="entry name" value="Glycoside hydrolase/deacetylase"/>
    <property type="match status" value="1"/>
</dbReference>
<dbReference type="Gene3D" id="3.20.20.370">
    <property type="entry name" value="Glycoside hydrolase/deacetylase"/>
    <property type="match status" value="1"/>
</dbReference>
<accession>A0ABW5AMP9</accession>
<organism evidence="6 7">
    <name type="scientific">Rhodoplanes azumiensis</name>
    <dbReference type="NCBI Taxonomy" id="1897628"/>
    <lineage>
        <taxon>Bacteria</taxon>
        <taxon>Pseudomonadati</taxon>
        <taxon>Pseudomonadota</taxon>
        <taxon>Alphaproteobacteria</taxon>
        <taxon>Hyphomicrobiales</taxon>
        <taxon>Nitrobacteraceae</taxon>
        <taxon>Rhodoplanes</taxon>
    </lineage>
</organism>
<evidence type="ECO:0000313" key="7">
    <source>
        <dbReference type="Proteomes" id="UP001597314"/>
    </source>
</evidence>
<dbReference type="NCBIfam" id="TIGR03473">
    <property type="entry name" value="HpnK"/>
    <property type="match status" value="1"/>
</dbReference>
<keyword evidence="5" id="KW-0119">Carbohydrate metabolism</keyword>
<dbReference type="InterPro" id="IPR017836">
    <property type="entry name" value="Hopanoid_biosynth-assoc_HpnK"/>
</dbReference>
<gene>
    <name evidence="6" type="primary">hpnK</name>
    <name evidence="6" type="ORF">ACFSOX_18670</name>
</gene>
<name>A0ABW5AMP9_9BRAD</name>
<evidence type="ECO:0000256" key="1">
    <source>
        <dbReference type="ARBA" id="ARBA00001946"/>
    </source>
</evidence>
<dbReference type="Proteomes" id="UP001597314">
    <property type="component" value="Unassembled WGS sequence"/>
</dbReference>
<dbReference type="Pfam" id="PF04794">
    <property type="entry name" value="YdjC"/>
    <property type="match status" value="1"/>
</dbReference>
<dbReference type="InterPro" id="IPR011330">
    <property type="entry name" value="Glyco_hydro/deAcase_b/a-brl"/>
</dbReference>
<dbReference type="RefSeq" id="WP_378479331.1">
    <property type="nucleotide sequence ID" value="NZ_JBHUIW010000024.1"/>
</dbReference>
<comment type="cofactor">
    <cofactor evidence="1">
        <name>Mg(2+)</name>
        <dbReference type="ChEBI" id="CHEBI:18420"/>
    </cofactor>
</comment>
<dbReference type="EMBL" id="JBHUIW010000024">
    <property type="protein sequence ID" value="MFD2184184.1"/>
    <property type="molecule type" value="Genomic_DNA"/>
</dbReference>
<reference evidence="7" key="1">
    <citation type="journal article" date="2019" name="Int. J. Syst. Evol. Microbiol.">
        <title>The Global Catalogue of Microorganisms (GCM) 10K type strain sequencing project: providing services to taxonomists for standard genome sequencing and annotation.</title>
        <authorList>
            <consortium name="The Broad Institute Genomics Platform"/>
            <consortium name="The Broad Institute Genome Sequencing Center for Infectious Disease"/>
            <person name="Wu L."/>
            <person name="Ma J."/>
        </authorList>
    </citation>
    <scope>NUCLEOTIDE SEQUENCE [LARGE SCALE GENOMIC DNA]</scope>
    <source>
        <strain evidence="7">CGMCC 1.6774</strain>
    </source>
</reference>
<sequence length="279" mass="29922">MKRLVVTADDFGLAVEVNAGVEEAHRDGILTAASLMVGAPAAADAVARARRLPDLKVGLHVVLLESRPVLPREKVPDLVDAHGRFRSDMVRLAFEIFARPSVRAQMRSEVAAQFSAFRDTGLTLDHVNAHKHFHLHPTILAAVMAEAEKAGVKGVRLPVEPAAVVDATGQGTSPFGAKATAWWAGILRARARARGFRIPDQVFGLAWSGAMTAARTAALLERLPEGDTEIYFHPATADAFPGHAPGYRYADELAALVDADVITTAEKSRASRGGFLDLR</sequence>
<keyword evidence="3" id="KW-0378">Hydrolase</keyword>
<dbReference type="PANTHER" id="PTHR31609">
    <property type="entry name" value="YDJC DEACETYLASE FAMILY MEMBER"/>
    <property type="match status" value="1"/>
</dbReference>
<evidence type="ECO:0000256" key="5">
    <source>
        <dbReference type="ARBA" id="ARBA00023277"/>
    </source>
</evidence>
<keyword evidence="4" id="KW-0460">Magnesium</keyword>
<keyword evidence="2" id="KW-0479">Metal-binding</keyword>
<dbReference type="PANTHER" id="PTHR31609:SF1">
    <property type="entry name" value="CARBOHYDRATE DEACETYLASE"/>
    <property type="match status" value="1"/>
</dbReference>
<evidence type="ECO:0000256" key="4">
    <source>
        <dbReference type="ARBA" id="ARBA00022842"/>
    </source>
</evidence>
<evidence type="ECO:0000256" key="2">
    <source>
        <dbReference type="ARBA" id="ARBA00022723"/>
    </source>
</evidence>
<evidence type="ECO:0000256" key="3">
    <source>
        <dbReference type="ARBA" id="ARBA00022801"/>
    </source>
</evidence>
<evidence type="ECO:0000313" key="6">
    <source>
        <dbReference type="EMBL" id="MFD2184184.1"/>
    </source>
</evidence>
<keyword evidence="7" id="KW-1185">Reference proteome</keyword>